<dbReference type="EMBL" id="JAKZGP010000013">
    <property type="protein sequence ID" value="MCH7409213.1"/>
    <property type="molecule type" value="Genomic_DNA"/>
</dbReference>
<evidence type="ECO:0000256" key="1">
    <source>
        <dbReference type="ARBA" id="ARBA00004496"/>
    </source>
</evidence>
<protein>
    <submittedName>
        <fullName evidence="5">SDR family NAD(P)-dependent oxidoreductase</fullName>
    </submittedName>
</protein>
<evidence type="ECO:0000313" key="5">
    <source>
        <dbReference type="EMBL" id="MCH7409213.1"/>
    </source>
</evidence>
<proteinExistence type="predicted"/>
<dbReference type="PRINTS" id="PR00081">
    <property type="entry name" value="GDHRDH"/>
</dbReference>
<reference evidence="5" key="1">
    <citation type="submission" date="2022-03" db="EMBL/GenBank/DDBJ databases">
        <title>De novo assembled genomes of Belliella spp. (Cyclobacteriaceae) strains.</title>
        <authorList>
            <person name="Szabo A."/>
            <person name="Korponai K."/>
            <person name="Felfoldi T."/>
        </authorList>
    </citation>
    <scope>NUCLEOTIDE SEQUENCE</scope>
    <source>
        <strain evidence="5">DSM 111904</strain>
    </source>
</reference>
<comment type="subcellular location">
    <subcellularLocation>
        <location evidence="1">Cytoplasm</location>
    </subcellularLocation>
</comment>
<keyword evidence="4" id="KW-0560">Oxidoreductase</keyword>
<organism evidence="5 6">
    <name type="scientific">Belliella filtrata</name>
    <dbReference type="NCBI Taxonomy" id="2923435"/>
    <lineage>
        <taxon>Bacteria</taxon>
        <taxon>Pseudomonadati</taxon>
        <taxon>Bacteroidota</taxon>
        <taxon>Cytophagia</taxon>
        <taxon>Cytophagales</taxon>
        <taxon>Cyclobacteriaceae</taxon>
        <taxon>Belliella</taxon>
    </lineage>
</organism>
<comment type="caution">
    <text evidence="5">The sequence shown here is derived from an EMBL/GenBank/DDBJ whole genome shotgun (WGS) entry which is preliminary data.</text>
</comment>
<evidence type="ECO:0000256" key="4">
    <source>
        <dbReference type="ARBA" id="ARBA00023002"/>
    </source>
</evidence>
<evidence type="ECO:0000256" key="3">
    <source>
        <dbReference type="ARBA" id="ARBA00022857"/>
    </source>
</evidence>
<dbReference type="PANTHER" id="PTHR44085">
    <property type="entry name" value="SEPIAPTERIN REDUCTASE"/>
    <property type="match status" value="1"/>
</dbReference>
<accession>A0ABS9UYQ9</accession>
<gene>
    <name evidence="5" type="ORF">MM239_07400</name>
</gene>
<sequence>MKSLYIITGTSKGIGEALLHLLAKNNDNTIVSISRSSLNFEQSNVKHFEIDLGNFDQLTQCLDKVFLKDTFGKIVLINNAGWIGEINHFGKLAHQSIADIYKINAIAPAILMNEYFKRYAHLSADKIIINISSGAAEKVIDGWSGYSSTKSSLNMLSKIAQEESNQNQNGIRVFAVSPGVVDTKMQENIRSAPRSGFSSLEKFEKLKSENVLNSPKEAAEKIIYIISQFDRLDGVLQDVRDF</sequence>
<dbReference type="PROSITE" id="PS00061">
    <property type="entry name" value="ADH_SHORT"/>
    <property type="match status" value="1"/>
</dbReference>
<name>A0ABS9UYQ9_9BACT</name>
<dbReference type="Gene3D" id="3.40.50.720">
    <property type="entry name" value="NAD(P)-binding Rossmann-like Domain"/>
    <property type="match status" value="1"/>
</dbReference>
<dbReference type="InterPro" id="IPR051721">
    <property type="entry name" value="Biopterin_syn/organic_redct"/>
</dbReference>
<keyword evidence="6" id="KW-1185">Reference proteome</keyword>
<dbReference type="InterPro" id="IPR020904">
    <property type="entry name" value="Sc_DH/Rdtase_CS"/>
</dbReference>
<dbReference type="RefSeq" id="WP_241347565.1">
    <property type="nucleotide sequence ID" value="NZ_JAKZGP010000013.1"/>
</dbReference>
<dbReference type="Pfam" id="PF00106">
    <property type="entry name" value="adh_short"/>
    <property type="match status" value="1"/>
</dbReference>
<dbReference type="SUPFAM" id="SSF51735">
    <property type="entry name" value="NAD(P)-binding Rossmann-fold domains"/>
    <property type="match status" value="1"/>
</dbReference>
<dbReference type="PANTHER" id="PTHR44085:SF2">
    <property type="entry name" value="SEPIAPTERIN REDUCTASE"/>
    <property type="match status" value="1"/>
</dbReference>
<dbReference type="Proteomes" id="UP001165489">
    <property type="component" value="Unassembled WGS sequence"/>
</dbReference>
<keyword evidence="3" id="KW-0521">NADP</keyword>
<keyword evidence="2" id="KW-0963">Cytoplasm</keyword>
<evidence type="ECO:0000256" key="2">
    <source>
        <dbReference type="ARBA" id="ARBA00022490"/>
    </source>
</evidence>
<dbReference type="InterPro" id="IPR036291">
    <property type="entry name" value="NAD(P)-bd_dom_sf"/>
</dbReference>
<evidence type="ECO:0000313" key="6">
    <source>
        <dbReference type="Proteomes" id="UP001165489"/>
    </source>
</evidence>
<dbReference type="InterPro" id="IPR002347">
    <property type="entry name" value="SDR_fam"/>
</dbReference>